<comment type="caution">
    <text evidence="2">The sequence shown here is derived from an EMBL/GenBank/DDBJ whole genome shotgun (WGS) entry which is preliminary data.</text>
</comment>
<gene>
    <name evidence="2" type="ORF">AVEN_266219_1</name>
</gene>
<organism evidence="2 3">
    <name type="scientific">Araneus ventricosus</name>
    <name type="common">Orbweaver spider</name>
    <name type="synonym">Epeira ventricosa</name>
    <dbReference type="NCBI Taxonomy" id="182803"/>
    <lineage>
        <taxon>Eukaryota</taxon>
        <taxon>Metazoa</taxon>
        <taxon>Ecdysozoa</taxon>
        <taxon>Arthropoda</taxon>
        <taxon>Chelicerata</taxon>
        <taxon>Arachnida</taxon>
        <taxon>Araneae</taxon>
        <taxon>Araneomorphae</taxon>
        <taxon>Entelegynae</taxon>
        <taxon>Araneoidea</taxon>
        <taxon>Araneidae</taxon>
        <taxon>Araneus</taxon>
    </lineage>
</organism>
<name>A0A4Y2Q2Y5_ARAVE</name>
<feature type="region of interest" description="Disordered" evidence="1">
    <location>
        <begin position="22"/>
        <end position="50"/>
    </location>
</feature>
<reference evidence="2 3" key="1">
    <citation type="journal article" date="2019" name="Sci. Rep.">
        <title>Orb-weaving spider Araneus ventricosus genome elucidates the spidroin gene catalogue.</title>
        <authorList>
            <person name="Kono N."/>
            <person name="Nakamura H."/>
            <person name="Ohtoshi R."/>
            <person name="Moran D.A.P."/>
            <person name="Shinohara A."/>
            <person name="Yoshida Y."/>
            <person name="Fujiwara M."/>
            <person name="Mori M."/>
            <person name="Tomita M."/>
            <person name="Arakawa K."/>
        </authorList>
    </citation>
    <scope>NUCLEOTIDE SEQUENCE [LARGE SCALE GENOMIC DNA]</scope>
</reference>
<dbReference type="EMBL" id="BGPR01012752">
    <property type="protein sequence ID" value="GBN57503.1"/>
    <property type="molecule type" value="Genomic_DNA"/>
</dbReference>
<dbReference type="AlphaFoldDB" id="A0A4Y2Q2Y5"/>
<evidence type="ECO:0000313" key="3">
    <source>
        <dbReference type="Proteomes" id="UP000499080"/>
    </source>
</evidence>
<sequence length="78" mass="9011">MDFGSDENRGWPDKFLRIGSGILDDSFDQDETKDNDNNEDELTAKPSRKQVTEALQTIRQGLRLIPNIPERKSPHWVK</sequence>
<evidence type="ECO:0000313" key="2">
    <source>
        <dbReference type="EMBL" id="GBN57503.1"/>
    </source>
</evidence>
<protein>
    <submittedName>
        <fullName evidence="2">Uncharacterized protein</fullName>
    </submittedName>
</protein>
<accession>A0A4Y2Q2Y5</accession>
<keyword evidence="3" id="KW-1185">Reference proteome</keyword>
<dbReference type="Proteomes" id="UP000499080">
    <property type="component" value="Unassembled WGS sequence"/>
</dbReference>
<proteinExistence type="predicted"/>
<evidence type="ECO:0000256" key="1">
    <source>
        <dbReference type="SAM" id="MobiDB-lite"/>
    </source>
</evidence>